<keyword evidence="2" id="KW-1185">Reference proteome</keyword>
<sequence length="97" mass="9919">MIQHAFAVDQAVRFAGAFACLQLGVEGDLAARARKGAPKGDDGDVAIGRDLSWAAVPTTAAKARTANTATPGRLAEPPISRIASRKYPTGIATATTA</sequence>
<proteinExistence type="predicted"/>
<dbReference type="AlphaFoldDB" id="A0A8J3Q2Q4"/>
<protein>
    <submittedName>
        <fullName evidence="1">Uncharacterized protein</fullName>
    </submittedName>
</protein>
<reference evidence="1" key="1">
    <citation type="submission" date="2021-01" db="EMBL/GenBank/DDBJ databases">
        <title>Whole genome shotgun sequence of Rhizocola hellebori NBRC 109834.</title>
        <authorList>
            <person name="Komaki H."/>
            <person name="Tamura T."/>
        </authorList>
    </citation>
    <scope>NUCLEOTIDE SEQUENCE</scope>
    <source>
        <strain evidence="1">NBRC 109834</strain>
    </source>
</reference>
<accession>A0A8J3Q2Q4</accession>
<comment type="caution">
    <text evidence="1">The sequence shown here is derived from an EMBL/GenBank/DDBJ whole genome shotgun (WGS) entry which is preliminary data.</text>
</comment>
<name>A0A8J3Q2Q4_9ACTN</name>
<dbReference type="Proteomes" id="UP000612899">
    <property type="component" value="Unassembled WGS sequence"/>
</dbReference>
<organism evidence="1 2">
    <name type="scientific">Rhizocola hellebori</name>
    <dbReference type="NCBI Taxonomy" id="1392758"/>
    <lineage>
        <taxon>Bacteria</taxon>
        <taxon>Bacillati</taxon>
        <taxon>Actinomycetota</taxon>
        <taxon>Actinomycetes</taxon>
        <taxon>Micromonosporales</taxon>
        <taxon>Micromonosporaceae</taxon>
        <taxon>Rhizocola</taxon>
    </lineage>
</organism>
<evidence type="ECO:0000313" key="2">
    <source>
        <dbReference type="Proteomes" id="UP000612899"/>
    </source>
</evidence>
<dbReference type="EMBL" id="BONY01000003">
    <property type="protein sequence ID" value="GIH02566.1"/>
    <property type="molecule type" value="Genomic_DNA"/>
</dbReference>
<gene>
    <name evidence="1" type="ORF">Rhe02_06330</name>
</gene>
<evidence type="ECO:0000313" key="1">
    <source>
        <dbReference type="EMBL" id="GIH02566.1"/>
    </source>
</evidence>